<dbReference type="Pfam" id="PF22782">
    <property type="entry name" value="SDE2"/>
    <property type="match status" value="1"/>
</dbReference>
<dbReference type="AlphaFoldDB" id="A0A0C3LYP3"/>
<keyword evidence="5" id="KW-0507">mRNA processing</keyword>
<keyword evidence="6" id="KW-0508">mRNA splicing</keyword>
<evidence type="ECO:0000256" key="1">
    <source>
        <dbReference type="ARBA" id="ARBA00004123"/>
    </source>
</evidence>
<dbReference type="Proteomes" id="UP000054248">
    <property type="component" value="Unassembled WGS sequence"/>
</dbReference>
<evidence type="ECO:0000256" key="3">
    <source>
        <dbReference type="ARBA" id="ARBA00008726"/>
    </source>
</evidence>
<feature type="compositionally biased region" description="Basic and acidic residues" evidence="9">
    <location>
        <begin position="176"/>
        <end position="193"/>
    </location>
</feature>
<evidence type="ECO:0000256" key="7">
    <source>
        <dbReference type="ARBA" id="ARBA00023242"/>
    </source>
</evidence>
<keyword evidence="7" id="KW-0539">Nucleus</keyword>
<evidence type="ECO:0000256" key="4">
    <source>
        <dbReference type="ARBA" id="ARBA00022490"/>
    </source>
</evidence>
<dbReference type="OrthoDB" id="547031at2759"/>
<evidence type="ECO:0000259" key="11">
    <source>
        <dbReference type="Pfam" id="PF22782"/>
    </source>
</evidence>
<dbReference type="STRING" id="1051891.A0A0C3LYP3"/>
<gene>
    <name evidence="12" type="ORF">M407DRAFT_200028</name>
</gene>
<dbReference type="InterPro" id="IPR024974">
    <property type="entry name" value="Sde2_N"/>
</dbReference>
<dbReference type="GO" id="GO:0006397">
    <property type="term" value="P:mRNA processing"/>
    <property type="evidence" value="ECO:0007669"/>
    <property type="project" value="UniProtKB-KW"/>
</dbReference>
<dbReference type="Pfam" id="PF13019">
    <property type="entry name" value="Sde2_N_Ubi_yeast"/>
    <property type="match status" value="1"/>
</dbReference>
<name>A0A0C3LYP3_9AGAM</name>
<evidence type="ECO:0000256" key="8">
    <source>
        <dbReference type="ARBA" id="ARBA00023306"/>
    </source>
</evidence>
<comment type="subcellular location">
    <subcellularLocation>
        <location evidence="2">Cytoplasm</location>
    </subcellularLocation>
    <subcellularLocation>
        <location evidence="1">Nucleus</location>
    </subcellularLocation>
</comment>
<feature type="domain" description="Sde2 ubiquitin" evidence="10">
    <location>
        <begin position="5"/>
        <end position="83"/>
    </location>
</feature>
<sequence>MAYTSLLISSFPPFGNIALSLPSDTSIAELPEIIGNRIGLDVEEHDLSLSLAQRPLALDEDPISALEDDVLGRLVTLRLIPRLVGGKGGFGSQLRAAGGRMSSQKTSNNDSCRDLNGRRLSTVKEAKKIAQYLEDEPLRKQADLEARKAKLEALEKQLGISTQETNAEAGPSNAADKGKGKEPEKVAGKKHRFDDTEYLEQSEAILDNVKSAVAAGKWLSPVLCSVVLGKLTGVITLQLC</sequence>
<feature type="region of interest" description="Disordered" evidence="9">
    <location>
        <begin position="94"/>
        <end position="116"/>
    </location>
</feature>
<evidence type="ECO:0000256" key="6">
    <source>
        <dbReference type="ARBA" id="ARBA00023187"/>
    </source>
</evidence>
<dbReference type="GO" id="GO:0008380">
    <property type="term" value="P:RNA splicing"/>
    <property type="evidence" value="ECO:0007669"/>
    <property type="project" value="UniProtKB-KW"/>
</dbReference>
<organism evidence="12 13">
    <name type="scientific">Tulasnella calospora MUT 4182</name>
    <dbReference type="NCBI Taxonomy" id="1051891"/>
    <lineage>
        <taxon>Eukaryota</taxon>
        <taxon>Fungi</taxon>
        <taxon>Dikarya</taxon>
        <taxon>Basidiomycota</taxon>
        <taxon>Agaricomycotina</taxon>
        <taxon>Agaricomycetes</taxon>
        <taxon>Cantharellales</taxon>
        <taxon>Tulasnellaceae</taxon>
        <taxon>Tulasnella</taxon>
    </lineage>
</organism>
<feature type="domain" description="SDE2-like" evidence="11">
    <location>
        <begin position="85"/>
        <end position="214"/>
    </location>
</feature>
<keyword evidence="8" id="KW-0131">Cell cycle</keyword>
<dbReference type="PANTHER" id="PTHR12786">
    <property type="entry name" value="SPLICING FACTOR SF3A-RELATED"/>
    <property type="match status" value="1"/>
</dbReference>
<evidence type="ECO:0000313" key="13">
    <source>
        <dbReference type="Proteomes" id="UP000054248"/>
    </source>
</evidence>
<dbReference type="PANTHER" id="PTHR12786:SF1">
    <property type="entry name" value="SPLICING REGULATOR SDE2"/>
    <property type="match status" value="1"/>
</dbReference>
<dbReference type="InterPro" id="IPR053822">
    <property type="entry name" value="SDE2-like_dom"/>
</dbReference>
<keyword evidence="13" id="KW-1185">Reference proteome</keyword>
<evidence type="ECO:0000313" key="12">
    <source>
        <dbReference type="EMBL" id="KIO26557.1"/>
    </source>
</evidence>
<evidence type="ECO:0000256" key="5">
    <source>
        <dbReference type="ARBA" id="ARBA00022664"/>
    </source>
</evidence>
<dbReference type="InterPro" id="IPR051421">
    <property type="entry name" value="RNA_Proc_DNA_Dmg_Regulator"/>
</dbReference>
<dbReference type="EMBL" id="KN823022">
    <property type="protein sequence ID" value="KIO26557.1"/>
    <property type="molecule type" value="Genomic_DNA"/>
</dbReference>
<reference evidence="12 13" key="1">
    <citation type="submission" date="2014-04" db="EMBL/GenBank/DDBJ databases">
        <authorList>
            <consortium name="DOE Joint Genome Institute"/>
            <person name="Kuo A."/>
            <person name="Girlanda M."/>
            <person name="Perotto S."/>
            <person name="Kohler A."/>
            <person name="Nagy L.G."/>
            <person name="Floudas D."/>
            <person name="Copeland A."/>
            <person name="Barry K.W."/>
            <person name="Cichocki N."/>
            <person name="Veneault-Fourrey C."/>
            <person name="LaButti K."/>
            <person name="Lindquist E.A."/>
            <person name="Lipzen A."/>
            <person name="Lundell T."/>
            <person name="Morin E."/>
            <person name="Murat C."/>
            <person name="Sun H."/>
            <person name="Tunlid A."/>
            <person name="Henrissat B."/>
            <person name="Grigoriev I.V."/>
            <person name="Hibbett D.S."/>
            <person name="Martin F."/>
            <person name="Nordberg H.P."/>
            <person name="Cantor M.N."/>
            <person name="Hua S.X."/>
        </authorList>
    </citation>
    <scope>NUCLEOTIDE SEQUENCE [LARGE SCALE GENOMIC DNA]</scope>
    <source>
        <strain evidence="12 13">MUT 4182</strain>
    </source>
</reference>
<proteinExistence type="inferred from homology"/>
<evidence type="ECO:0000259" key="10">
    <source>
        <dbReference type="Pfam" id="PF13019"/>
    </source>
</evidence>
<accession>A0A0C3LYP3</accession>
<feature type="region of interest" description="Disordered" evidence="9">
    <location>
        <begin position="160"/>
        <end position="193"/>
    </location>
</feature>
<dbReference type="GO" id="GO:0005737">
    <property type="term" value="C:cytoplasm"/>
    <property type="evidence" value="ECO:0007669"/>
    <property type="project" value="UniProtKB-SubCell"/>
</dbReference>
<keyword evidence="4" id="KW-0963">Cytoplasm</keyword>
<dbReference type="GO" id="GO:0005634">
    <property type="term" value="C:nucleus"/>
    <property type="evidence" value="ECO:0007669"/>
    <property type="project" value="UniProtKB-SubCell"/>
</dbReference>
<evidence type="ECO:0000256" key="2">
    <source>
        <dbReference type="ARBA" id="ARBA00004496"/>
    </source>
</evidence>
<protein>
    <submittedName>
        <fullName evidence="12">Uncharacterized protein</fullName>
    </submittedName>
</protein>
<comment type="similarity">
    <text evidence="3">Belongs to the SDE2 family.</text>
</comment>
<reference evidence="13" key="2">
    <citation type="submission" date="2015-01" db="EMBL/GenBank/DDBJ databases">
        <title>Evolutionary Origins and Diversification of the Mycorrhizal Mutualists.</title>
        <authorList>
            <consortium name="DOE Joint Genome Institute"/>
            <consortium name="Mycorrhizal Genomics Consortium"/>
            <person name="Kohler A."/>
            <person name="Kuo A."/>
            <person name="Nagy L.G."/>
            <person name="Floudas D."/>
            <person name="Copeland A."/>
            <person name="Barry K.W."/>
            <person name="Cichocki N."/>
            <person name="Veneault-Fourrey C."/>
            <person name="LaButti K."/>
            <person name="Lindquist E.A."/>
            <person name="Lipzen A."/>
            <person name="Lundell T."/>
            <person name="Morin E."/>
            <person name="Murat C."/>
            <person name="Riley R."/>
            <person name="Ohm R."/>
            <person name="Sun H."/>
            <person name="Tunlid A."/>
            <person name="Henrissat B."/>
            <person name="Grigoriev I.V."/>
            <person name="Hibbett D.S."/>
            <person name="Martin F."/>
        </authorList>
    </citation>
    <scope>NUCLEOTIDE SEQUENCE [LARGE SCALE GENOMIC DNA]</scope>
    <source>
        <strain evidence="13">MUT 4182</strain>
    </source>
</reference>
<dbReference type="HOGENOM" id="CLU_060603_1_1_1"/>
<feature type="compositionally biased region" description="Polar residues" evidence="9">
    <location>
        <begin position="101"/>
        <end position="110"/>
    </location>
</feature>
<evidence type="ECO:0000256" key="9">
    <source>
        <dbReference type="SAM" id="MobiDB-lite"/>
    </source>
</evidence>